<dbReference type="Gene3D" id="3.40.50.1820">
    <property type="entry name" value="alpha/beta hydrolase"/>
    <property type="match status" value="1"/>
</dbReference>
<protein>
    <submittedName>
        <fullName evidence="2">Alpha/Beta hydrolase protein</fullName>
    </submittedName>
</protein>
<dbReference type="InterPro" id="IPR029058">
    <property type="entry name" value="AB_hydrolase_fold"/>
</dbReference>
<dbReference type="Proteomes" id="UP001174934">
    <property type="component" value="Unassembled WGS sequence"/>
</dbReference>
<reference evidence="2" key="1">
    <citation type="submission" date="2023-06" db="EMBL/GenBank/DDBJ databases">
        <title>Genome-scale phylogeny and comparative genomics of the fungal order Sordariales.</title>
        <authorList>
            <consortium name="Lawrence Berkeley National Laboratory"/>
            <person name="Hensen N."/>
            <person name="Bonometti L."/>
            <person name="Westerberg I."/>
            <person name="Brannstrom I.O."/>
            <person name="Guillou S."/>
            <person name="Cros-Aarteil S."/>
            <person name="Calhoun S."/>
            <person name="Haridas S."/>
            <person name="Kuo A."/>
            <person name="Mondo S."/>
            <person name="Pangilinan J."/>
            <person name="Riley R."/>
            <person name="LaButti K."/>
            <person name="Andreopoulos B."/>
            <person name="Lipzen A."/>
            <person name="Chen C."/>
            <person name="Yanf M."/>
            <person name="Daum C."/>
            <person name="Ng V."/>
            <person name="Clum A."/>
            <person name="Steindorff A."/>
            <person name="Ohm R."/>
            <person name="Martin F."/>
            <person name="Silar P."/>
            <person name="Natvig D."/>
            <person name="Lalanne C."/>
            <person name="Gautier V."/>
            <person name="Ament-velasquez S.L."/>
            <person name="Kruys A."/>
            <person name="Hutchinson M.I."/>
            <person name="Powell A.J."/>
            <person name="Barry K."/>
            <person name="Miller A.N."/>
            <person name="Grigoriev I.V."/>
            <person name="Debuchy R."/>
            <person name="Gladieux P."/>
            <person name="Thoren M.H."/>
            <person name="Johannesson H."/>
        </authorList>
    </citation>
    <scope>NUCLEOTIDE SEQUENCE</scope>
    <source>
        <strain evidence="2">SMH3391-2</strain>
    </source>
</reference>
<comment type="caution">
    <text evidence="2">The sequence shown here is derived from an EMBL/GenBank/DDBJ whole genome shotgun (WGS) entry which is preliminary data.</text>
</comment>
<dbReference type="Pfam" id="PF24096">
    <property type="entry name" value="DUF7379"/>
    <property type="match status" value="1"/>
</dbReference>
<dbReference type="EMBL" id="JAULSR010000007">
    <property type="protein sequence ID" value="KAK0614986.1"/>
    <property type="molecule type" value="Genomic_DNA"/>
</dbReference>
<dbReference type="SUPFAM" id="SSF53474">
    <property type="entry name" value="alpha/beta-Hydrolases"/>
    <property type="match status" value="1"/>
</dbReference>
<evidence type="ECO:0000259" key="1">
    <source>
        <dbReference type="Pfam" id="PF24096"/>
    </source>
</evidence>
<keyword evidence="3" id="KW-1185">Reference proteome</keyword>
<name>A0AA39WGK1_9PEZI</name>
<dbReference type="GO" id="GO:0016787">
    <property type="term" value="F:hydrolase activity"/>
    <property type="evidence" value="ECO:0007669"/>
    <property type="project" value="UniProtKB-KW"/>
</dbReference>
<dbReference type="PANTHER" id="PTHR11440">
    <property type="entry name" value="LECITHIN-CHOLESTEROL ACYLTRANSFERASE-RELATED"/>
    <property type="match status" value="1"/>
</dbReference>
<keyword evidence="2" id="KW-0378">Hydrolase</keyword>
<sequence length="338" mass="37473">MRASAVTLSRFSLSPTLANPTRSRHAPSASLFTPKCYDGGTGNRRLSHSARLRGAAATGDDPRIRKLDKEIIDEYALLREHYATPNHPIVLAHGLLGFDSLQLPGPSYLPSIPPIHYWRGIREALSSHCGVEVITASVPPSGTIEQRAAKLAADISAQAAGKSVNIIAHSMGGLDARYMISQLAGPAGVDVKSLVTVATPHHGSAFADYLIDEIGPSYLPRLYDMWERTTGWEPGAFAQLTRRYMDEEFNEKVKDREGVRYFSYGAMVRGRPPLFSPFRMSHKVLKRLEGPNDGLVSVESSKWGVYKGTLVGVNHLDLINWSNRLRFTWRRWMGYKQS</sequence>
<accession>A0AA39WGK1</accession>
<evidence type="ECO:0000313" key="3">
    <source>
        <dbReference type="Proteomes" id="UP001174934"/>
    </source>
</evidence>
<proteinExistence type="predicted"/>
<dbReference type="AlphaFoldDB" id="A0AA39WGK1"/>
<evidence type="ECO:0000313" key="2">
    <source>
        <dbReference type="EMBL" id="KAK0614986.1"/>
    </source>
</evidence>
<feature type="domain" description="DUF7379" evidence="1">
    <location>
        <begin position="144"/>
        <end position="208"/>
    </location>
</feature>
<gene>
    <name evidence="2" type="ORF">B0T17DRAFT_498429</name>
</gene>
<organism evidence="2 3">
    <name type="scientific">Bombardia bombarda</name>
    <dbReference type="NCBI Taxonomy" id="252184"/>
    <lineage>
        <taxon>Eukaryota</taxon>
        <taxon>Fungi</taxon>
        <taxon>Dikarya</taxon>
        <taxon>Ascomycota</taxon>
        <taxon>Pezizomycotina</taxon>
        <taxon>Sordariomycetes</taxon>
        <taxon>Sordariomycetidae</taxon>
        <taxon>Sordariales</taxon>
        <taxon>Lasiosphaeriaceae</taxon>
        <taxon>Bombardia</taxon>
    </lineage>
</organism>
<dbReference type="InterPro" id="IPR055803">
    <property type="entry name" value="DUF7379"/>
</dbReference>